<dbReference type="EMBL" id="JBHUMP010000035">
    <property type="protein sequence ID" value="MFD2741632.1"/>
    <property type="molecule type" value="Genomic_DNA"/>
</dbReference>
<dbReference type="Proteomes" id="UP001597474">
    <property type="component" value="Unassembled WGS sequence"/>
</dbReference>
<protein>
    <submittedName>
        <fullName evidence="1">Uncharacterized protein</fullName>
    </submittedName>
</protein>
<evidence type="ECO:0000313" key="1">
    <source>
        <dbReference type="EMBL" id="MFD2741632.1"/>
    </source>
</evidence>
<reference evidence="2" key="1">
    <citation type="journal article" date="2019" name="Int. J. Syst. Evol. Microbiol.">
        <title>The Global Catalogue of Microorganisms (GCM) 10K type strain sequencing project: providing services to taxonomists for standard genome sequencing and annotation.</title>
        <authorList>
            <consortium name="The Broad Institute Genomics Platform"/>
            <consortium name="The Broad Institute Genome Sequencing Center for Infectious Disease"/>
            <person name="Wu L."/>
            <person name="Ma J."/>
        </authorList>
    </citation>
    <scope>NUCLEOTIDE SEQUENCE [LARGE SCALE GENOMIC DNA]</scope>
    <source>
        <strain evidence="2">TISTR 2562</strain>
    </source>
</reference>
<sequence>MTVPKPLQEPTKRETIAERTTAAAIEIIDKETSQRLEKTARLRAARLTQDQAGNPKTSKTA</sequence>
<keyword evidence="2" id="KW-1185">Reference proteome</keyword>
<comment type="caution">
    <text evidence="1">The sequence shown here is derived from an EMBL/GenBank/DDBJ whole genome shotgun (WGS) entry which is preliminary data.</text>
</comment>
<accession>A0ABW5U740</accession>
<gene>
    <name evidence="1" type="ORF">ACFSUD_18890</name>
</gene>
<name>A0ABW5U740_9RHOB</name>
<dbReference type="RefSeq" id="WP_386376058.1">
    <property type="nucleotide sequence ID" value="NZ_JBHUMP010000035.1"/>
</dbReference>
<organism evidence="1 2">
    <name type="scientific">Sulfitobacter aestuarii</name>
    <dbReference type="NCBI Taxonomy" id="2161676"/>
    <lineage>
        <taxon>Bacteria</taxon>
        <taxon>Pseudomonadati</taxon>
        <taxon>Pseudomonadota</taxon>
        <taxon>Alphaproteobacteria</taxon>
        <taxon>Rhodobacterales</taxon>
        <taxon>Roseobacteraceae</taxon>
        <taxon>Sulfitobacter</taxon>
    </lineage>
</organism>
<proteinExistence type="predicted"/>
<evidence type="ECO:0000313" key="2">
    <source>
        <dbReference type="Proteomes" id="UP001597474"/>
    </source>
</evidence>